<feature type="transmembrane region" description="Helical" evidence="1">
    <location>
        <begin position="138"/>
        <end position="164"/>
    </location>
</feature>
<feature type="transmembrane region" description="Helical" evidence="1">
    <location>
        <begin position="90"/>
        <end position="118"/>
    </location>
</feature>
<sequence>MTELMTPQTGWYLLAAILVLVGFLGTLLPMLPGTPLIFGGMLVAAWADGFQRVGWLPFLILGFLLLLSVVLDYVAGALGAKKYGASKEALWGSILGSLLGIFAGLPGLLLGPFVGAALGEYYARRDLEQAGKVGVATWIGLILGAIAKVAVALAMLGVFALAWFW</sequence>
<evidence type="ECO:0000313" key="3">
    <source>
        <dbReference type="Proteomes" id="UP001156836"/>
    </source>
</evidence>
<comment type="caution">
    <text evidence="2">The sequence shown here is derived from an EMBL/GenBank/DDBJ whole genome shotgun (WGS) entry which is preliminary data.</text>
</comment>
<feature type="transmembrane region" description="Helical" evidence="1">
    <location>
        <begin position="58"/>
        <end position="78"/>
    </location>
</feature>
<reference evidence="3" key="1">
    <citation type="journal article" date="2019" name="Int. J. Syst. Evol. Microbiol.">
        <title>The Global Catalogue of Microorganisms (GCM) 10K type strain sequencing project: providing services to taxonomists for standard genome sequencing and annotation.</title>
        <authorList>
            <consortium name="The Broad Institute Genomics Platform"/>
            <consortium name="The Broad Institute Genome Sequencing Center for Infectious Disease"/>
            <person name="Wu L."/>
            <person name="Ma J."/>
        </authorList>
    </citation>
    <scope>NUCLEOTIDE SEQUENCE [LARGE SCALE GENOMIC DNA]</scope>
    <source>
        <strain evidence="3">NBRC 104970</strain>
    </source>
</reference>
<gene>
    <name evidence="2" type="ORF">GCM10007860_07830</name>
</gene>
<dbReference type="Pfam" id="PF04306">
    <property type="entry name" value="DUF456"/>
    <property type="match status" value="1"/>
</dbReference>
<dbReference type="Proteomes" id="UP001156836">
    <property type="component" value="Unassembled WGS sequence"/>
</dbReference>
<accession>A0ABQ6BNX5</accession>
<protein>
    <submittedName>
        <fullName evidence="2">Membrane protein</fullName>
    </submittedName>
</protein>
<evidence type="ECO:0000313" key="2">
    <source>
        <dbReference type="EMBL" id="GLS03638.1"/>
    </source>
</evidence>
<dbReference type="RefSeq" id="WP_018748567.1">
    <property type="nucleotide sequence ID" value="NZ_BSOZ01000007.1"/>
</dbReference>
<feature type="transmembrane region" description="Helical" evidence="1">
    <location>
        <begin position="12"/>
        <end position="38"/>
    </location>
</feature>
<evidence type="ECO:0000256" key="1">
    <source>
        <dbReference type="SAM" id="Phobius"/>
    </source>
</evidence>
<dbReference type="PANTHER" id="PTHR39165">
    <property type="entry name" value="IG HYPOTHETICAL 17883"/>
    <property type="match status" value="1"/>
</dbReference>
<proteinExistence type="predicted"/>
<keyword evidence="1" id="KW-0812">Transmembrane</keyword>
<dbReference type="EMBL" id="BSOZ01000007">
    <property type="protein sequence ID" value="GLS03638.1"/>
    <property type="molecule type" value="Genomic_DNA"/>
</dbReference>
<name>A0ABQ6BNX5_9NEIS</name>
<dbReference type="PANTHER" id="PTHR39165:SF1">
    <property type="entry name" value="DUF456 DOMAIN-CONTAINING PROTEIN"/>
    <property type="match status" value="1"/>
</dbReference>
<keyword evidence="1" id="KW-0472">Membrane</keyword>
<organism evidence="2 3">
    <name type="scientific">Chitiniphilus shinanonensis</name>
    <dbReference type="NCBI Taxonomy" id="553088"/>
    <lineage>
        <taxon>Bacteria</taxon>
        <taxon>Pseudomonadati</taxon>
        <taxon>Pseudomonadota</taxon>
        <taxon>Betaproteobacteria</taxon>
        <taxon>Neisseriales</taxon>
        <taxon>Chitinibacteraceae</taxon>
        <taxon>Chitiniphilus</taxon>
    </lineage>
</organism>
<keyword evidence="3" id="KW-1185">Reference proteome</keyword>
<keyword evidence="1" id="KW-1133">Transmembrane helix</keyword>
<dbReference type="InterPro" id="IPR007403">
    <property type="entry name" value="DUF456"/>
</dbReference>